<dbReference type="SUPFAM" id="SSF69572">
    <property type="entry name" value="Activating enzymes of the ubiquitin-like proteins"/>
    <property type="match status" value="1"/>
</dbReference>
<dbReference type="InterPro" id="IPR045886">
    <property type="entry name" value="ThiF/MoeB/HesA"/>
</dbReference>
<dbReference type="Pfam" id="PF00899">
    <property type="entry name" value="ThiF"/>
    <property type="match status" value="1"/>
</dbReference>
<dbReference type="PANTHER" id="PTHR43267:SF1">
    <property type="entry name" value="TRNA THREONYLCARBAMOYLADENOSINE DEHYDRATASE"/>
    <property type="match status" value="1"/>
</dbReference>
<sequence>MVSMRLLPEHYIRLKAQLTSDNSVEQGCFALSHHVNLGNETLLLITDIIPLTPDDFAEQKDDFLSVKPEVMLRIARIAQKAGKAVCMIHTHPYTIGQVRFSRADDIGNERTFDFFNRMLQGKLNSCLVFSGDMHSFEGRVYPIQQAWRPIETLTVVGTPHFRLVDEPISESFDRQARLLGRKGQGILGQLSVGIIGAGGIGSNIAAILAQSGIGKLVLVDHDVIETSNLPRIIGAIPRDAQENHLKVNVVARYVNTVTPGCKVETYPCRVQDVGMALATVDVLICATDDARSRVFLNQHCWQYYIPLMDLGVQFVADETSGELVNEIGKVNWIVPGTTCLWCTGHVSSELLRRETLSPEAAAQEAKAGYIRNMDIPEPSMMAYNMQIAARGAQTLIGNMTGLAPSAPDVMENFYFLGLNGRKHHQLVRKRQEEGCWLCNSQSPYLGAGMM</sequence>
<name>A0ABU6CSK3_9GAMM</name>
<gene>
    <name evidence="2" type="ORF">VSS37_00785</name>
</gene>
<keyword evidence="2" id="KW-0808">Transferase</keyword>
<keyword evidence="3" id="KW-1185">Reference proteome</keyword>
<reference evidence="3" key="1">
    <citation type="submission" date="2023-07" db="EMBL/GenBank/DDBJ databases">
        <title>The carbon used by Thiothrix.</title>
        <authorList>
            <person name="Chen L."/>
        </authorList>
    </citation>
    <scope>NUCLEOTIDE SEQUENCE [LARGE SCALE GENOMIC DNA]</scope>
</reference>
<protein>
    <submittedName>
        <fullName evidence="2">ThiF family adenylyltransferase</fullName>
    </submittedName>
</protein>
<dbReference type="InterPro" id="IPR035985">
    <property type="entry name" value="Ubiquitin-activating_enz"/>
</dbReference>
<organism evidence="2 3">
    <name type="scientific">Candidatus Thiothrix phosphatis</name>
    <dbReference type="NCBI Taxonomy" id="3112415"/>
    <lineage>
        <taxon>Bacteria</taxon>
        <taxon>Pseudomonadati</taxon>
        <taxon>Pseudomonadota</taxon>
        <taxon>Gammaproteobacteria</taxon>
        <taxon>Thiotrichales</taxon>
        <taxon>Thiotrichaceae</taxon>
        <taxon>Thiothrix</taxon>
    </lineage>
</organism>
<comment type="caution">
    <text evidence="2">The sequence shown here is derived from an EMBL/GenBank/DDBJ whole genome shotgun (WGS) entry which is preliminary data.</text>
</comment>
<dbReference type="Gene3D" id="3.40.50.720">
    <property type="entry name" value="NAD(P)-binding Rossmann-like Domain"/>
    <property type="match status" value="1"/>
</dbReference>
<dbReference type="GO" id="GO:0016779">
    <property type="term" value="F:nucleotidyltransferase activity"/>
    <property type="evidence" value="ECO:0007669"/>
    <property type="project" value="UniProtKB-KW"/>
</dbReference>
<dbReference type="Proteomes" id="UP001308005">
    <property type="component" value="Unassembled WGS sequence"/>
</dbReference>
<accession>A0ABU6CSK3</accession>
<feature type="domain" description="THIF-type NAD/FAD binding fold" evidence="1">
    <location>
        <begin position="173"/>
        <end position="346"/>
    </location>
</feature>
<keyword evidence="2" id="KW-0548">Nucleotidyltransferase</keyword>
<dbReference type="EMBL" id="JAYMYJ010000008">
    <property type="protein sequence ID" value="MEB4589502.1"/>
    <property type="molecule type" value="Genomic_DNA"/>
</dbReference>
<evidence type="ECO:0000313" key="3">
    <source>
        <dbReference type="Proteomes" id="UP001308005"/>
    </source>
</evidence>
<dbReference type="RefSeq" id="WP_324692695.1">
    <property type="nucleotide sequence ID" value="NZ_JAYMYJ010000008.1"/>
</dbReference>
<proteinExistence type="predicted"/>
<dbReference type="InterPro" id="IPR000594">
    <property type="entry name" value="ThiF_NAD_FAD-bd"/>
</dbReference>
<evidence type="ECO:0000313" key="2">
    <source>
        <dbReference type="EMBL" id="MEB4589502.1"/>
    </source>
</evidence>
<evidence type="ECO:0000259" key="1">
    <source>
        <dbReference type="Pfam" id="PF00899"/>
    </source>
</evidence>
<dbReference type="PANTHER" id="PTHR43267">
    <property type="entry name" value="TRNA THREONYLCARBAMOYLADENOSINE DEHYDRATASE"/>
    <property type="match status" value="1"/>
</dbReference>